<keyword evidence="2" id="KW-1185">Reference proteome</keyword>
<dbReference type="Proteomes" id="UP000475385">
    <property type="component" value="Unassembled WGS sequence"/>
</dbReference>
<accession>A0A6M1LGP6</accession>
<dbReference type="RefSeq" id="WP_164693158.1">
    <property type="nucleotide sequence ID" value="NZ_JAAIKB010000001.1"/>
</dbReference>
<evidence type="ECO:0000313" key="1">
    <source>
        <dbReference type="EMBL" id="NGM19327.1"/>
    </source>
</evidence>
<protein>
    <submittedName>
        <fullName evidence="1">Uncharacterized protein</fullName>
    </submittedName>
</protein>
<evidence type="ECO:0000313" key="2">
    <source>
        <dbReference type="Proteomes" id="UP000475385"/>
    </source>
</evidence>
<dbReference type="AlphaFoldDB" id="A0A6M1LGP6"/>
<name>A0A6M1LGP6_9PROT</name>
<organism evidence="1 2">
    <name type="scientific">Falsiroseomonas algicola</name>
    <dbReference type="NCBI Taxonomy" id="2716930"/>
    <lineage>
        <taxon>Bacteria</taxon>
        <taxon>Pseudomonadati</taxon>
        <taxon>Pseudomonadota</taxon>
        <taxon>Alphaproteobacteria</taxon>
        <taxon>Acetobacterales</taxon>
        <taxon>Roseomonadaceae</taxon>
        <taxon>Falsiroseomonas</taxon>
    </lineage>
</organism>
<dbReference type="EMBL" id="JAAIKB010000001">
    <property type="protein sequence ID" value="NGM19327.1"/>
    <property type="molecule type" value="Genomic_DNA"/>
</dbReference>
<proteinExistence type="predicted"/>
<sequence>MSTEPLVLDLVEWVAARPRPYAEVIEAWRTSCPRLTVWEEASDRALIACAPAPDGTLMVAATEAGRLAVAARLSPAAPPSPSR</sequence>
<gene>
    <name evidence="1" type="ORF">G3576_04820</name>
</gene>
<reference evidence="1 2" key="1">
    <citation type="submission" date="2020-03" db="EMBL/GenBank/DDBJ databases">
        <title>Roseomonas stagni sp. nov., isolated from pond water in Japan.</title>
        <authorList>
            <person name="Furuhata K."/>
            <person name="Miyamoto H."/>
            <person name="Goto K."/>
        </authorList>
    </citation>
    <scope>NUCLEOTIDE SEQUENCE [LARGE SCALE GENOMIC DNA]</scope>
    <source>
        <strain evidence="1 2">PeD5</strain>
    </source>
</reference>
<comment type="caution">
    <text evidence="1">The sequence shown here is derived from an EMBL/GenBank/DDBJ whole genome shotgun (WGS) entry which is preliminary data.</text>
</comment>